<dbReference type="Proteomes" id="UP000306791">
    <property type="component" value="Unassembled WGS sequence"/>
</dbReference>
<evidence type="ECO:0000313" key="8">
    <source>
        <dbReference type="Proteomes" id="UP000306791"/>
    </source>
</evidence>
<dbReference type="EMBL" id="VANI01000002">
    <property type="protein sequence ID" value="TLM79579.1"/>
    <property type="molecule type" value="Genomic_DNA"/>
</dbReference>
<keyword evidence="6" id="KW-1003">Cell membrane</keyword>
<dbReference type="Pfam" id="PF01925">
    <property type="entry name" value="TauE"/>
    <property type="match status" value="1"/>
</dbReference>
<evidence type="ECO:0000313" key="7">
    <source>
        <dbReference type="EMBL" id="TLM79579.1"/>
    </source>
</evidence>
<evidence type="ECO:0000256" key="5">
    <source>
        <dbReference type="ARBA" id="ARBA00023136"/>
    </source>
</evidence>
<evidence type="ECO:0000256" key="6">
    <source>
        <dbReference type="RuleBase" id="RU363041"/>
    </source>
</evidence>
<feature type="transmembrane region" description="Helical" evidence="6">
    <location>
        <begin position="103"/>
        <end position="126"/>
    </location>
</feature>
<dbReference type="PANTHER" id="PTHR31154:SF4">
    <property type="entry name" value="MEMBRANE TRANSPORTER PROTEIN"/>
    <property type="match status" value="1"/>
</dbReference>
<feature type="transmembrane region" description="Helical" evidence="6">
    <location>
        <begin position="273"/>
        <end position="289"/>
    </location>
</feature>
<feature type="transmembrane region" description="Helical" evidence="6">
    <location>
        <begin position="7"/>
        <end position="34"/>
    </location>
</feature>
<reference evidence="7 8" key="1">
    <citation type="submission" date="2019-05" db="EMBL/GenBank/DDBJ databases">
        <title>Microbulbifer harenosus sp. nov., an alginate-degrading bacterium isolated from coastal sand.</title>
        <authorList>
            <person name="Huang H."/>
            <person name="Mo K."/>
            <person name="Bao S."/>
        </authorList>
    </citation>
    <scope>NUCLEOTIDE SEQUENCE [LARGE SCALE GENOMIC DNA]</scope>
    <source>
        <strain evidence="7 8">HB161719</strain>
    </source>
</reference>
<evidence type="ECO:0000256" key="4">
    <source>
        <dbReference type="ARBA" id="ARBA00022989"/>
    </source>
</evidence>
<feature type="transmembrane region" description="Helical" evidence="6">
    <location>
        <begin position="133"/>
        <end position="152"/>
    </location>
</feature>
<comment type="subcellular location">
    <subcellularLocation>
        <location evidence="6">Cell membrane</location>
        <topology evidence="6">Multi-pass membrane protein</topology>
    </subcellularLocation>
    <subcellularLocation>
        <location evidence="1">Membrane</location>
        <topology evidence="1">Multi-pass membrane protein</topology>
    </subcellularLocation>
</comment>
<comment type="similarity">
    <text evidence="2 6">Belongs to the 4-toluene sulfonate uptake permease (TSUP) (TC 2.A.102) family.</text>
</comment>
<dbReference type="InterPro" id="IPR002781">
    <property type="entry name" value="TM_pro_TauE-like"/>
</dbReference>
<protein>
    <recommendedName>
        <fullName evidence="6">Probable membrane transporter protein</fullName>
    </recommendedName>
</protein>
<feature type="transmembrane region" description="Helical" evidence="6">
    <location>
        <begin position="212"/>
        <end position="231"/>
    </location>
</feature>
<feature type="transmembrane region" description="Helical" evidence="6">
    <location>
        <begin position="46"/>
        <end position="68"/>
    </location>
</feature>
<comment type="caution">
    <text evidence="6">Lacks conserved residue(s) required for the propagation of feature annotation.</text>
</comment>
<evidence type="ECO:0000256" key="2">
    <source>
        <dbReference type="ARBA" id="ARBA00009142"/>
    </source>
</evidence>
<keyword evidence="5 6" id="KW-0472">Membrane</keyword>
<gene>
    <name evidence="7" type="ORF">FDY93_01510</name>
</gene>
<feature type="transmembrane region" description="Helical" evidence="6">
    <location>
        <begin position="295"/>
        <end position="314"/>
    </location>
</feature>
<dbReference type="PANTHER" id="PTHR31154">
    <property type="entry name" value="MEMBRANE TRANSPORTER PROTEIN"/>
    <property type="match status" value="1"/>
</dbReference>
<keyword evidence="8" id="KW-1185">Reference proteome</keyword>
<keyword evidence="3 6" id="KW-0812">Transmembrane</keyword>
<accession>A0ABY2USF6</accession>
<evidence type="ECO:0000256" key="1">
    <source>
        <dbReference type="ARBA" id="ARBA00004141"/>
    </source>
</evidence>
<feature type="transmembrane region" description="Helical" evidence="6">
    <location>
        <begin position="172"/>
        <end position="205"/>
    </location>
</feature>
<sequence length="344" mass="36344">MSLLKRLAAWLVFLGLFYTAWLLLVFGGGMWSVVVDHWPMALSMAIGSYAAGSTPMGGGTVGFPVLVLLFDMPASLGRDFSFAVQSIGMVSASIFILCRRQPLAWSMLRGAMLGAVLGTPLGILFLSPLIPELWIKLAFAVIWGSFGILHLYRLQEITSHSELGAGASAREFRLGLLAGFCAGGMAAAITGVGIDMVVYALLVLLFRVDLKVAIPTSVIIMAFTSLVGVAVKSLTGTWQPGVLGNWLAAAPVVALGAPLGVFVVGLIGRKPTLLVVAILCIGQYLWTGYTERDTLGFTGMMVYIGAVLVCLLGFEWLRSRGNVGSTATDDVSGSPVVPLERSAV</sequence>
<evidence type="ECO:0000256" key="3">
    <source>
        <dbReference type="ARBA" id="ARBA00022692"/>
    </source>
</evidence>
<feature type="transmembrane region" description="Helical" evidence="6">
    <location>
        <begin position="80"/>
        <end position="97"/>
    </location>
</feature>
<proteinExistence type="inferred from homology"/>
<feature type="transmembrane region" description="Helical" evidence="6">
    <location>
        <begin position="243"/>
        <end position="266"/>
    </location>
</feature>
<name>A0ABY2USF6_9GAMM</name>
<keyword evidence="4 6" id="KW-1133">Transmembrane helix</keyword>
<organism evidence="7 8">
    <name type="scientific">Microbulbifer harenosus</name>
    <dbReference type="NCBI Taxonomy" id="2576840"/>
    <lineage>
        <taxon>Bacteria</taxon>
        <taxon>Pseudomonadati</taxon>
        <taxon>Pseudomonadota</taxon>
        <taxon>Gammaproteobacteria</taxon>
        <taxon>Cellvibrionales</taxon>
        <taxon>Microbulbiferaceae</taxon>
        <taxon>Microbulbifer</taxon>
    </lineage>
</organism>
<comment type="caution">
    <text evidence="7">The sequence shown here is derived from an EMBL/GenBank/DDBJ whole genome shotgun (WGS) entry which is preliminary data.</text>
</comment>